<protein>
    <recommendedName>
        <fullName evidence="3">Winged helix DNA-binding domain-containing protein</fullName>
    </recommendedName>
</protein>
<accession>A0ABS4Y772</accession>
<evidence type="ECO:0008006" key="3">
    <source>
        <dbReference type="Google" id="ProtNLM"/>
    </source>
</evidence>
<name>A0ABS4Y772_9ACTN</name>
<dbReference type="EMBL" id="JAGIOH010000001">
    <property type="protein sequence ID" value="MBP2404262.1"/>
    <property type="molecule type" value="Genomic_DNA"/>
</dbReference>
<evidence type="ECO:0000313" key="2">
    <source>
        <dbReference type="Proteomes" id="UP001519291"/>
    </source>
</evidence>
<organism evidence="1 2">
    <name type="scientific">Streptomyces syringium</name>
    <dbReference type="NCBI Taxonomy" id="76729"/>
    <lineage>
        <taxon>Bacteria</taxon>
        <taxon>Bacillati</taxon>
        <taxon>Actinomycetota</taxon>
        <taxon>Actinomycetes</taxon>
        <taxon>Kitasatosporales</taxon>
        <taxon>Streptomycetaceae</taxon>
        <taxon>Streptomyces</taxon>
    </lineage>
</organism>
<reference evidence="1 2" key="1">
    <citation type="submission" date="2021-03" db="EMBL/GenBank/DDBJ databases">
        <title>Sequencing the genomes of 1000 actinobacteria strains.</title>
        <authorList>
            <person name="Klenk H.-P."/>
        </authorList>
    </citation>
    <scope>NUCLEOTIDE SEQUENCE [LARGE SCALE GENOMIC DNA]</scope>
    <source>
        <strain evidence="1 2">DSM 41480</strain>
    </source>
</reference>
<proteinExistence type="predicted"/>
<comment type="caution">
    <text evidence="1">The sequence shown here is derived from an EMBL/GenBank/DDBJ whole genome shotgun (WGS) entry which is preliminary data.</text>
</comment>
<dbReference type="Pfam" id="PF06224">
    <property type="entry name" value="AlkZ-like"/>
    <property type="match status" value="1"/>
</dbReference>
<dbReference type="RefSeq" id="WP_130878334.1">
    <property type="nucleotide sequence ID" value="NZ_JAGIOH010000001.1"/>
</dbReference>
<gene>
    <name evidence="1" type="ORF">JO379_003731</name>
</gene>
<evidence type="ECO:0000313" key="1">
    <source>
        <dbReference type="EMBL" id="MBP2404262.1"/>
    </source>
</evidence>
<dbReference type="GeneID" id="91570606"/>
<dbReference type="PANTHER" id="PTHR38479">
    <property type="entry name" value="LMO0824 PROTEIN"/>
    <property type="match status" value="1"/>
</dbReference>
<dbReference type="Proteomes" id="UP001519291">
    <property type="component" value="Unassembled WGS sequence"/>
</dbReference>
<sequence length="347" mass="36674">MAEQRHIRVQRARAQAIGGGVRCGGVAEVLARVVGVQAQDPASAALGVRARSVGLAAGDVRWAVENRVAVRGWFMRGTLHLVAASDVRWLLDLLGPVFLRSGERRLRELGLDPKLCARAERLIGLAIAADGPLTRAELTERLGTLGVPTEGQAAFHLIRRSALAGQICYGPEGDGPAARARFALLDAWLPADGRLPWEGETAVVELARRYRAGYGPSEAQDFATWSGLPMSAAKRAWAAANSDLPDAEGEDAAEAGDVRLLPAYDNYLTAYRSRELSVPAAHERQVWPGGGQIRASIVVDGWAVGTWSCGVKGSAGVMVSPFGALSAGVEDGVAAEAADIDRFLARG</sequence>
<dbReference type="PANTHER" id="PTHR38479:SF2">
    <property type="entry name" value="WINGED HELIX DNA-BINDING DOMAIN-CONTAINING PROTEIN"/>
    <property type="match status" value="1"/>
</dbReference>
<dbReference type="InterPro" id="IPR009351">
    <property type="entry name" value="AlkZ-like"/>
</dbReference>
<keyword evidence="2" id="KW-1185">Reference proteome</keyword>